<feature type="region of interest" description="Disordered" evidence="7">
    <location>
        <begin position="734"/>
        <end position="765"/>
    </location>
</feature>
<feature type="region of interest" description="Disordered" evidence="7">
    <location>
        <begin position="803"/>
        <end position="823"/>
    </location>
</feature>
<protein>
    <submittedName>
        <fullName evidence="10">Sister chromatid cohesion 1 protein 2-like</fullName>
    </submittedName>
</protein>
<dbReference type="Gene3D" id="1.10.10.580">
    <property type="entry name" value="Structural maintenance of chromosome 1. Chain E"/>
    <property type="match status" value="1"/>
</dbReference>
<keyword evidence="4" id="KW-0159">Chromosome partition</keyword>
<dbReference type="Pfam" id="PF04824">
    <property type="entry name" value="Rad21_Rec8"/>
    <property type="match status" value="1"/>
</dbReference>
<evidence type="ECO:0000256" key="3">
    <source>
        <dbReference type="ARBA" id="ARBA00022776"/>
    </source>
</evidence>
<feature type="domain" description="Rad21/Rec8-like protein N-terminal" evidence="9">
    <location>
        <begin position="108"/>
        <end position="194"/>
    </location>
</feature>
<proteinExistence type="inferred from homology"/>
<evidence type="ECO:0000259" key="8">
    <source>
        <dbReference type="Pfam" id="PF04824"/>
    </source>
</evidence>
<dbReference type="GO" id="GO:0007059">
    <property type="term" value="P:chromosome segregation"/>
    <property type="evidence" value="ECO:0007669"/>
    <property type="project" value="UniProtKB-KW"/>
</dbReference>
<dbReference type="InterPro" id="IPR006910">
    <property type="entry name" value="Rad21_Rec8_N"/>
</dbReference>
<keyword evidence="11" id="KW-1185">Reference proteome</keyword>
<feature type="domain" description="Rad21/Rec8-like protein C-terminal eukaryotic" evidence="8">
    <location>
        <begin position="888"/>
        <end position="938"/>
    </location>
</feature>
<organism evidence="10 11">
    <name type="scientific">Panicum miliaceum</name>
    <name type="common">Proso millet</name>
    <name type="synonym">Broomcorn millet</name>
    <dbReference type="NCBI Taxonomy" id="4540"/>
    <lineage>
        <taxon>Eukaryota</taxon>
        <taxon>Viridiplantae</taxon>
        <taxon>Streptophyta</taxon>
        <taxon>Embryophyta</taxon>
        <taxon>Tracheophyta</taxon>
        <taxon>Spermatophyta</taxon>
        <taxon>Magnoliopsida</taxon>
        <taxon>Liliopsida</taxon>
        <taxon>Poales</taxon>
        <taxon>Poaceae</taxon>
        <taxon>PACMAD clade</taxon>
        <taxon>Panicoideae</taxon>
        <taxon>Panicodae</taxon>
        <taxon>Paniceae</taxon>
        <taxon>Panicinae</taxon>
        <taxon>Panicum</taxon>
        <taxon>Panicum sect. Panicum</taxon>
    </lineage>
</organism>
<dbReference type="InterPro" id="IPR023093">
    <property type="entry name" value="ScpA-like_C"/>
</dbReference>
<dbReference type="STRING" id="4540.A0A3L6PUE2"/>
<evidence type="ECO:0000313" key="11">
    <source>
        <dbReference type="Proteomes" id="UP000275267"/>
    </source>
</evidence>
<keyword evidence="3" id="KW-0498">Mitosis</keyword>
<comment type="caution">
    <text evidence="10">The sequence shown here is derived from an EMBL/GenBank/DDBJ whole genome shotgun (WGS) entry which is preliminary data.</text>
</comment>
<comment type="similarity">
    <text evidence="2">Belongs to the rad21 family.</text>
</comment>
<dbReference type="GO" id="GO:0003682">
    <property type="term" value="F:chromatin binding"/>
    <property type="evidence" value="ECO:0007669"/>
    <property type="project" value="TreeGrafter"/>
</dbReference>
<reference evidence="11" key="1">
    <citation type="journal article" date="2019" name="Nat. Commun.">
        <title>The genome of broomcorn millet.</title>
        <authorList>
            <person name="Zou C."/>
            <person name="Miki D."/>
            <person name="Li D."/>
            <person name="Tang Q."/>
            <person name="Xiao L."/>
            <person name="Rajput S."/>
            <person name="Deng P."/>
            <person name="Jia W."/>
            <person name="Huang R."/>
            <person name="Zhang M."/>
            <person name="Sun Y."/>
            <person name="Hu J."/>
            <person name="Fu X."/>
            <person name="Schnable P.S."/>
            <person name="Li F."/>
            <person name="Zhang H."/>
            <person name="Feng B."/>
            <person name="Zhu X."/>
            <person name="Liu R."/>
            <person name="Schnable J.C."/>
            <person name="Zhu J.-K."/>
            <person name="Zhang H."/>
        </authorList>
    </citation>
    <scope>NUCLEOTIDE SEQUENCE [LARGE SCALE GENOMIC DNA]</scope>
</reference>
<dbReference type="Proteomes" id="UP000275267">
    <property type="component" value="Unassembled WGS sequence"/>
</dbReference>
<feature type="compositionally biased region" description="Basic and acidic residues" evidence="7">
    <location>
        <begin position="496"/>
        <end position="506"/>
    </location>
</feature>
<dbReference type="PANTHER" id="PTHR12585:SF73">
    <property type="entry name" value="SISTER CHROMATID COHESION 1 PROTEIN 2"/>
    <property type="match status" value="1"/>
</dbReference>
<name>A0A3L6PUE2_PANMI</name>
<dbReference type="GO" id="GO:0008278">
    <property type="term" value="C:cohesin complex"/>
    <property type="evidence" value="ECO:0007669"/>
    <property type="project" value="InterPro"/>
</dbReference>
<dbReference type="GO" id="GO:0005634">
    <property type="term" value="C:nucleus"/>
    <property type="evidence" value="ECO:0007669"/>
    <property type="project" value="UniProtKB-SubCell"/>
</dbReference>
<dbReference type="GO" id="GO:1990414">
    <property type="term" value="P:replication-born double-strand break repair via sister chromatid exchange"/>
    <property type="evidence" value="ECO:0007669"/>
    <property type="project" value="TreeGrafter"/>
</dbReference>
<dbReference type="Pfam" id="PF04825">
    <property type="entry name" value="Rad21_Rec8_N"/>
    <property type="match status" value="1"/>
</dbReference>
<evidence type="ECO:0000256" key="4">
    <source>
        <dbReference type="ARBA" id="ARBA00022829"/>
    </source>
</evidence>
<dbReference type="CDD" id="cd21793">
    <property type="entry name" value="Rad21_Rec8_M_AtSYN1-like"/>
    <property type="match status" value="1"/>
</dbReference>
<evidence type="ECO:0000256" key="5">
    <source>
        <dbReference type="ARBA" id="ARBA00023242"/>
    </source>
</evidence>
<evidence type="ECO:0000256" key="2">
    <source>
        <dbReference type="ARBA" id="ARBA00009870"/>
    </source>
</evidence>
<dbReference type="InterPro" id="IPR006909">
    <property type="entry name" value="Rad21/Rec8_C_eu"/>
</dbReference>
<evidence type="ECO:0000256" key="7">
    <source>
        <dbReference type="SAM" id="MobiDB-lite"/>
    </source>
</evidence>
<keyword evidence="3" id="KW-0131">Cell cycle</keyword>
<gene>
    <name evidence="10" type="ORF">C2845_PM16G12640</name>
</gene>
<dbReference type="AlphaFoldDB" id="A0A3L6PUE2"/>
<feature type="compositionally biased region" description="Polar residues" evidence="7">
    <location>
        <begin position="431"/>
        <end position="440"/>
    </location>
</feature>
<feature type="region of interest" description="Disordered" evidence="7">
    <location>
        <begin position="413"/>
        <end position="560"/>
    </location>
</feature>
<dbReference type="InterPro" id="IPR039781">
    <property type="entry name" value="Rad21/Rec8-like"/>
</dbReference>
<sequence>MSQNRGAITSLPHAREPFHFFGSPPLPSFPLKPLAVPFLPLLSSDSPKTNQKPRSRRPRLARGLRCLPSLSAAVGQAWAGACIGAASVEAAAALVVQSQRLRRGAAEMSYSKALLSKKGPLGTVWVAAFCGEAALTRDQVARTDIVASVDEILSDVQGPHRISHRILAQLLFGIVRIYSKKVYYLYHDCEEIRSLQLRQCVEPSASTGGSTHGVLKQVNKAIRAGRSVAGHKKTSKVNKPVNAVRTTEVSSPVSSEGLSVRVETEVIVRTSVVIRKARVPDDLPTFTIPKRFELDSFDLGIAEDTDDEGEDHHQSACQDILLEDERHHAPYLYESYQMASCSYDVDSTCFMPEYISVPLDVMRAISEANNIPDLSTEADKPGRENQNADSAWFTPVKDVLPPDMMDMVAEANYPSDKSKTGDDSIREVNMDENNGGSACSMTRIPPQESHEEQNSENILENMTCGSLGANNPTIEASASDSLLGKSNSSVPAAGFPEHDPGQHESLEAPVLSCETRAENELSPSTPEPLPEGVPGPSSSSRFGVRTPAKTEKSQATRKRRRALYNKEDYIPTEREGRRQVRRRLTWSLYDEGTILSNEMLREAIKDATDLVRKRRKAPHTCLDTWKVAKVGSLPYTFLDPMIPYKTSISLAHYSAPEAPENSCEESIRARRRLSYEHTESVHSCKDTGSTERETILDASRRRKLDEWTDIEAPVGCHTESRPVQDGVCECDEDRAKEKGTQVKGDEPSSEIPPKKGLRDSENEIPLHNEALNDQTDFEAYVSCRTESEPVQGGVCECHEDTAKEKGTQMKGDEPSSEIPPKKGLHESENQIALHNEALNAALDNIDEDISIYDEHTRDEGLLNSTRTRKIASCLHQLFLDKKSKEGTNSLSLNQVLEGTKRRTSATFFYETLILKSRGLVQVNQEQPYEDIILSATPQLEAELQRCEN</sequence>
<dbReference type="InterPro" id="IPR036390">
    <property type="entry name" value="WH_DNA-bd_sf"/>
</dbReference>
<feature type="compositionally biased region" description="Polar residues" evidence="7">
    <location>
        <begin position="455"/>
        <end position="490"/>
    </location>
</feature>
<dbReference type="EMBL" id="PQIB02000015">
    <property type="protein sequence ID" value="RLM64683.1"/>
    <property type="molecule type" value="Genomic_DNA"/>
</dbReference>
<dbReference type="SUPFAM" id="SSF46785">
    <property type="entry name" value="Winged helix' DNA-binding domain"/>
    <property type="match status" value="1"/>
</dbReference>
<evidence type="ECO:0000256" key="1">
    <source>
        <dbReference type="ARBA" id="ARBA00004123"/>
    </source>
</evidence>
<dbReference type="PANTHER" id="PTHR12585">
    <property type="entry name" value="SCC1 / RAD21 FAMILY MEMBER"/>
    <property type="match status" value="1"/>
</dbReference>
<keyword evidence="5" id="KW-0539">Nucleus</keyword>
<comment type="subcellular location">
    <subcellularLocation>
        <location evidence="1">Nucleus</location>
    </subcellularLocation>
</comment>
<dbReference type="GO" id="GO:0007062">
    <property type="term" value="P:sister chromatid cohesion"/>
    <property type="evidence" value="ECO:0007669"/>
    <property type="project" value="InterPro"/>
</dbReference>
<feature type="compositionally biased region" description="Basic and acidic residues" evidence="7">
    <location>
        <begin position="416"/>
        <end position="429"/>
    </location>
</feature>
<dbReference type="FunFam" id="1.10.10.580:FF:000002">
    <property type="entry name" value="Sister chromatid cohesion 1 protein 4"/>
    <property type="match status" value="1"/>
</dbReference>
<comment type="subunit">
    <text evidence="6">Component of the cohesin complex.</text>
</comment>
<dbReference type="OrthoDB" id="10071381at2759"/>
<evidence type="ECO:0000259" key="9">
    <source>
        <dbReference type="Pfam" id="PF04825"/>
    </source>
</evidence>
<evidence type="ECO:0000313" key="10">
    <source>
        <dbReference type="EMBL" id="RLM64683.1"/>
    </source>
</evidence>
<evidence type="ECO:0000256" key="6">
    <source>
        <dbReference type="ARBA" id="ARBA00064543"/>
    </source>
</evidence>
<keyword evidence="3" id="KW-0132">Cell division</keyword>
<accession>A0A3L6PUE2</accession>